<comment type="caution">
    <text evidence="1">The sequence shown here is derived from an EMBL/GenBank/DDBJ whole genome shotgun (WGS) entry which is preliminary data.</text>
</comment>
<dbReference type="Proteomes" id="UP000631114">
    <property type="component" value="Unassembled WGS sequence"/>
</dbReference>
<sequence length="240" mass="27726">MIRDNSSIMKLREIMRLIHREYHLDISYYYAYTGRELVLKDIYGEGSLSYYQLHWFEGALKASNPGSHIVLEIDFISFAGCLSVLKRVSMGRHEWNSGHNIIDISKIYSCNRMRLKKRFGTRKFPLFEATVGSMLRDAGTGKDAGTSLAVGDGSLTDATFFVVLPQPNQHDLLLGWLFGNIIKAFQFHKSMERLMRWRKKTGSKNRKRVVISNEVEFEVENEDVIVHHVNIGRRPCSCRY</sequence>
<protein>
    <submittedName>
        <fullName evidence="1">Uncharacterized protein</fullName>
    </submittedName>
</protein>
<dbReference type="OrthoDB" id="1302609at2759"/>
<dbReference type="EMBL" id="JADFTS010000008">
    <property type="protein sequence ID" value="KAF9592996.1"/>
    <property type="molecule type" value="Genomic_DNA"/>
</dbReference>
<organism evidence="1 2">
    <name type="scientific">Coptis chinensis</name>
    <dbReference type="NCBI Taxonomy" id="261450"/>
    <lineage>
        <taxon>Eukaryota</taxon>
        <taxon>Viridiplantae</taxon>
        <taxon>Streptophyta</taxon>
        <taxon>Embryophyta</taxon>
        <taxon>Tracheophyta</taxon>
        <taxon>Spermatophyta</taxon>
        <taxon>Magnoliopsida</taxon>
        <taxon>Ranunculales</taxon>
        <taxon>Ranunculaceae</taxon>
        <taxon>Coptidoideae</taxon>
        <taxon>Coptis</taxon>
    </lineage>
</organism>
<dbReference type="AlphaFoldDB" id="A0A835H4B0"/>
<reference evidence="1 2" key="1">
    <citation type="submission" date="2020-10" db="EMBL/GenBank/DDBJ databases">
        <title>The Coptis chinensis genome and diversification of protoberbering-type alkaloids.</title>
        <authorList>
            <person name="Wang B."/>
            <person name="Shu S."/>
            <person name="Song C."/>
            <person name="Liu Y."/>
        </authorList>
    </citation>
    <scope>NUCLEOTIDE SEQUENCE [LARGE SCALE GENOMIC DNA]</scope>
    <source>
        <strain evidence="1">HL-2020</strain>
        <tissue evidence="1">Leaf</tissue>
    </source>
</reference>
<evidence type="ECO:0000313" key="2">
    <source>
        <dbReference type="Proteomes" id="UP000631114"/>
    </source>
</evidence>
<evidence type="ECO:0000313" key="1">
    <source>
        <dbReference type="EMBL" id="KAF9592996.1"/>
    </source>
</evidence>
<accession>A0A835H4B0</accession>
<keyword evidence="2" id="KW-1185">Reference proteome</keyword>
<proteinExistence type="predicted"/>
<name>A0A835H4B0_9MAGN</name>
<gene>
    <name evidence="1" type="ORF">IFM89_019723</name>
</gene>